<keyword evidence="6 11" id="KW-1133">Transmembrane helix</keyword>
<feature type="domain" description="SecDF P1 head subdomain" evidence="15">
    <location>
        <begin position="305"/>
        <end position="444"/>
    </location>
</feature>
<dbReference type="NCBIfam" id="TIGR01129">
    <property type="entry name" value="secD"/>
    <property type="match status" value="1"/>
</dbReference>
<evidence type="ECO:0000313" key="16">
    <source>
        <dbReference type="EMBL" id="OGI46011.1"/>
    </source>
</evidence>
<comment type="subunit">
    <text evidence="11">Forms a complex with SecF. Part of the essential Sec protein translocation apparatus which comprises SecA, SecYEG and auxiliary proteins SecDF-YajC and YidC.</text>
</comment>
<dbReference type="STRING" id="1817760.A2151_02020"/>
<evidence type="ECO:0000259" key="13">
    <source>
        <dbReference type="Pfam" id="PF13721"/>
    </source>
</evidence>
<comment type="function">
    <text evidence="11">Part of the Sec protein translocase complex. Interacts with the SecYEG preprotein conducting channel. SecDF uses the proton motive force (PMF) to complete protein translocation after the ATP-dependent function of SecA.</text>
</comment>
<dbReference type="GO" id="GO:0015450">
    <property type="term" value="F:protein-transporting ATPase activity"/>
    <property type="evidence" value="ECO:0007669"/>
    <property type="project" value="InterPro"/>
</dbReference>
<evidence type="ECO:0000256" key="11">
    <source>
        <dbReference type="HAMAP-Rule" id="MF_01463"/>
    </source>
</evidence>
<dbReference type="InterPro" id="IPR048631">
    <property type="entry name" value="SecD_1st"/>
</dbReference>
<keyword evidence="4 11" id="KW-0812">Transmembrane</keyword>
<dbReference type="Pfam" id="PF21760">
    <property type="entry name" value="SecD_1st"/>
    <property type="match status" value="1"/>
</dbReference>
<evidence type="ECO:0000313" key="17">
    <source>
        <dbReference type="Proteomes" id="UP000178885"/>
    </source>
</evidence>
<comment type="caution">
    <text evidence="11">Lacks conserved residue(s) required for the propagation of feature annotation.</text>
</comment>
<dbReference type="InterPro" id="IPR054384">
    <property type="entry name" value="SecDF_P1_head"/>
</dbReference>
<dbReference type="FunFam" id="1.20.1640.10:FF:000004">
    <property type="entry name" value="Protein translocase subunit SecD"/>
    <property type="match status" value="1"/>
</dbReference>
<dbReference type="Pfam" id="PF22599">
    <property type="entry name" value="SecDF_P1_head"/>
    <property type="match status" value="1"/>
</dbReference>
<comment type="similarity">
    <text evidence="9 11">Belongs to the SecD/SecF family. SecD subfamily.</text>
</comment>
<proteinExistence type="inferred from homology"/>
<organism evidence="16 17">
    <name type="scientific">Candidatus Muproteobacteria bacterium RBG_16_65_34</name>
    <dbReference type="NCBI Taxonomy" id="1817760"/>
    <lineage>
        <taxon>Bacteria</taxon>
        <taxon>Pseudomonadati</taxon>
        <taxon>Pseudomonadota</taxon>
        <taxon>Candidatus Muproteobacteria</taxon>
    </lineage>
</organism>
<evidence type="ECO:0000256" key="9">
    <source>
        <dbReference type="ARBA" id="ARBA00060774"/>
    </source>
</evidence>
<dbReference type="Gene3D" id="3.30.70.3400">
    <property type="match status" value="2"/>
</dbReference>
<reference evidence="16 17" key="1">
    <citation type="journal article" date="2016" name="Nat. Commun.">
        <title>Thousands of microbial genomes shed light on interconnected biogeochemical processes in an aquifer system.</title>
        <authorList>
            <person name="Anantharaman K."/>
            <person name="Brown C.T."/>
            <person name="Hug L.A."/>
            <person name="Sharon I."/>
            <person name="Castelle C.J."/>
            <person name="Probst A.J."/>
            <person name="Thomas B.C."/>
            <person name="Singh A."/>
            <person name="Wilkins M.J."/>
            <person name="Karaoz U."/>
            <person name="Brodie E.L."/>
            <person name="Williams K.H."/>
            <person name="Hubbard S.S."/>
            <person name="Banfield J.F."/>
        </authorList>
    </citation>
    <scope>NUCLEOTIDE SEQUENCE [LARGE SCALE GENOMIC DNA]</scope>
</reference>
<dbReference type="PANTHER" id="PTHR30081">
    <property type="entry name" value="PROTEIN-EXPORT MEMBRANE PROTEIN SEC"/>
    <property type="match status" value="1"/>
</dbReference>
<dbReference type="Proteomes" id="UP000178885">
    <property type="component" value="Unassembled WGS sequence"/>
</dbReference>
<evidence type="ECO:0000256" key="2">
    <source>
        <dbReference type="ARBA" id="ARBA00022448"/>
    </source>
</evidence>
<dbReference type="NCBIfam" id="TIGR00916">
    <property type="entry name" value="2A0604s01"/>
    <property type="match status" value="1"/>
</dbReference>
<dbReference type="SUPFAM" id="SSF82866">
    <property type="entry name" value="Multidrug efflux transporter AcrB transmembrane domain"/>
    <property type="match status" value="1"/>
</dbReference>
<dbReference type="PANTHER" id="PTHR30081:SF1">
    <property type="entry name" value="PROTEIN TRANSLOCASE SUBUNIT SECD"/>
    <property type="match status" value="1"/>
</dbReference>
<dbReference type="Gene3D" id="1.20.1640.10">
    <property type="entry name" value="Multidrug efflux transporter AcrB transmembrane domain"/>
    <property type="match status" value="1"/>
</dbReference>
<evidence type="ECO:0000256" key="4">
    <source>
        <dbReference type="ARBA" id="ARBA00022692"/>
    </source>
</evidence>
<dbReference type="InterPro" id="IPR048634">
    <property type="entry name" value="SecD_SecF_C"/>
</dbReference>
<dbReference type="Pfam" id="PF07549">
    <property type="entry name" value="Sec_GG"/>
    <property type="match status" value="1"/>
</dbReference>
<feature type="transmembrane region" description="Helical" evidence="11">
    <location>
        <begin position="561"/>
        <end position="583"/>
    </location>
</feature>
<dbReference type="GO" id="GO:0006605">
    <property type="term" value="P:protein targeting"/>
    <property type="evidence" value="ECO:0007669"/>
    <property type="project" value="UniProtKB-UniRule"/>
</dbReference>
<feature type="domain" description="Protein translocase subunit SecDF P1" evidence="14">
    <location>
        <begin position="229"/>
        <end position="288"/>
    </location>
</feature>
<dbReference type="FunFam" id="3.30.1360.200:FF:000001">
    <property type="entry name" value="Protein translocase subunit SecD"/>
    <property type="match status" value="1"/>
</dbReference>
<evidence type="ECO:0000256" key="8">
    <source>
        <dbReference type="ARBA" id="ARBA00023136"/>
    </source>
</evidence>
<gene>
    <name evidence="11" type="primary">secD</name>
    <name evidence="16" type="ORF">A2151_02020</name>
</gene>
<evidence type="ECO:0000259" key="12">
    <source>
        <dbReference type="Pfam" id="PF02355"/>
    </source>
</evidence>
<evidence type="ECO:0000256" key="3">
    <source>
        <dbReference type="ARBA" id="ARBA00022475"/>
    </source>
</evidence>
<dbReference type="Pfam" id="PF13721">
    <property type="entry name" value="SecD-TM1"/>
    <property type="match status" value="1"/>
</dbReference>
<feature type="domain" description="SecD export protein N-terminal TM" evidence="13">
    <location>
        <begin position="1"/>
        <end position="102"/>
    </location>
</feature>
<dbReference type="GO" id="GO:0065002">
    <property type="term" value="P:intracellular protein transmembrane transport"/>
    <property type="evidence" value="ECO:0007669"/>
    <property type="project" value="UniProtKB-UniRule"/>
</dbReference>
<keyword evidence="2 11" id="KW-0813">Transport</keyword>
<dbReference type="InterPro" id="IPR005791">
    <property type="entry name" value="SecD"/>
</dbReference>
<dbReference type="InterPro" id="IPR022646">
    <property type="entry name" value="SecD/SecF_CS"/>
</dbReference>
<feature type="transmembrane region" description="Helical" evidence="11">
    <location>
        <begin position="589"/>
        <end position="612"/>
    </location>
</feature>
<keyword evidence="8 11" id="KW-0472">Membrane</keyword>
<dbReference type="GO" id="GO:0005886">
    <property type="term" value="C:plasma membrane"/>
    <property type="evidence" value="ECO:0007669"/>
    <property type="project" value="UniProtKB-SubCell"/>
</dbReference>
<evidence type="ECO:0000256" key="5">
    <source>
        <dbReference type="ARBA" id="ARBA00022927"/>
    </source>
</evidence>
<dbReference type="AlphaFoldDB" id="A0A1F6TLM3"/>
<dbReference type="InterPro" id="IPR022813">
    <property type="entry name" value="SecD/SecF_arch_bac"/>
</dbReference>
<evidence type="ECO:0000256" key="6">
    <source>
        <dbReference type="ARBA" id="ARBA00022989"/>
    </source>
</evidence>
<dbReference type="Gene3D" id="3.30.1360.200">
    <property type="match status" value="1"/>
</dbReference>
<keyword evidence="3 11" id="KW-1003">Cell membrane</keyword>
<comment type="caution">
    <text evidence="16">The sequence shown here is derived from an EMBL/GenBank/DDBJ whole genome shotgun (WGS) entry which is preliminary data.</text>
</comment>
<feature type="transmembrane region" description="Helical" evidence="11">
    <location>
        <begin position="466"/>
        <end position="485"/>
    </location>
</feature>
<evidence type="ECO:0000256" key="10">
    <source>
        <dbReference type="ARBA" id="ARBA00068220"/>
    </source>
</evidence>
<dbReference type="InterPro" id="IPR027398">
    <property type="entry name" value="SecD-TM"/>
</dbReference>
<accession>A0A1F6TLM3</accession>
<comment type="subcellular location">
    <subcellularLocation>
        <location evidence="1 11">Cell membrane</location>
        <topology evidence="1 11">Multi-pass membrane protein</topology>
    </subcellularLocation>
</comment>
<sequence>MNKYPLWKYLLILAVLAIGVVYGLPNVFGEYPAIQISPTRTTKVDVTTLARVETVLIQAKLPYQGALLDDKGAKIRFADTEIQIRARDLAQKELGDGYTVALNLLPATPSWLSALGAKPMYLGLDLRGGVHFLMQVDMRAVVKKAEESYADDIRRTLRDKKVRYLTVNRLETGGIEMRFREQSDRETARETIKKEIPGLEIAESERANEFIVMAKLSQTALAEKARFALEQNMTSLGNRVNELGVAEPVIQQQGADRIVVQLPGVQDTAKAKEILGRTATLEIMMVDEEHDLASAAAGNVPVGSKLYKMRDGRPILLKNRVIYSGDNIVDSAPGFDSQTSQPIVSITLDSRGAAINQRVTGENVGKRMAVVYIETKSEPKLDQSGKPVLDEQGRELRVSRRVEEVITAPVIRSQLGKRFQIEGLDSVPEANELSLLLRAGALAAPVDIIEERTVGPSLGQENIDQGVKATLIGFVAVVVFMIVYYSGFGLIANLALLLNGILLVAVLSMFQATLTLPGIAGILLTLGMAVDANVLINERIREELRNGNTPQASIHAGYQKAFGTIADANITTLIAAMMLFNFGTGPIKGFAITLSIGILTTMFTAVMGARAITNLAFGGRRIEKVPV</sequence>
<dbReference type="HAMAP" id="MF_01463_B">
    <property type="entry name" value="SecD_B"/>
    <property type="match status" value="1"/>
</dbReference>
<protein>
    <recommendedName>
        <fullName evidence="10 11">Protein translocase subunit SecD</fullName>
    </recommendedName>
</protein>
<evidence type="ECO:0000256" key="7">
    <source>
        <dbReference type="ARBA" id="ARBA00023010"/>
    </source>
</evidence>
<dbReference type="GO" id="GO:0043952">
    <property type="term" value="P:protein transport by the Sec complex"/>
    <property type="evidence" value="ECO:0007669"/>
    <property type="project" value="UniProtKB-UniRule"/>
</dbReference>
<dbReference type="InterPro" id="IPR055344">
    <property type="entry name" value="SecD_SecF_C_bact"/>
</dbReference>
<keyword evidence="5 11" id="KW-0653">Protein transport</keyword>
<dbReference type="FunFam" id="3.30.70.3400:FF:000003">
    <property type="entry name" value="Preprotein translocase subunit SecD"/>
    <property type="match status" value="1"/>
</dbReference>
<evidence type="ECO:0000259" key="15">
    <source>
        <dbReference type="Pfam" id="PF22599"/>
    </source>
</evidence>
<feature type="domain" description="Protein export membrane protein SecD/SecF C-terminal" evidence="12">
    <location>
        <begin position="446"/>
        <end position="612"/>
    </location>
</feature>
<evidence type="ECO:0000259" key="14">
    <source>
        <dbReference type="Pfam" id="PF21760"/>
    </source>
</evidence>
<dbReference type="Pfam" id="PF02355">
    <property type="entry name" value="SecD_SecF_C"/>
    <property type="match status" value="1"/>
</dbReference>
<dbReference type="EMBL" id="MFSU01000090">
    <property type="protein sequence ID" value="OGI46011.1"/>
    <property type="molecule type" value="Genomic_DNA"/>
</dbReference>
<keyword evidence="7 11" id="KW-0811">Translocation</keyword>
<evidence type="ECO:0000256" key="1">
    <source>
        <dbReference type="ARBA" id="ARBA00004651"/>
    </source>
</evidence>
<name>A0A1F6TLM3_9PROT</name>